<dbReference type="Pfam" id="PF13347">
    <property type="entry name" value="MFS_2"/>
    <property type="match status" value="1"/>
</dbReference>
<feature type="transmembrane region" description="Helical" evidence="2">
    <location>
        <begin position="104"/>
        <end position="129"/>
    </location>
</feature>
<dbReference type="SUPFAM" id="SSF103473">
    <property type="entry name" value="MFS general substrate transporter"/>
    <property type="match status" value="1"/>
</dbReference>
<keyword evidence="2" id="KW-1133">Transmembrane helix</keyword>
<feature type="transmembrane region" description="Helical" evidence="2">
    <location>
        <begin position="141"/>
        <end position="162"/>
    </location>
</feature>
<dbReference type="Proteomes" id="UP001595713">
    <property type="component" value="Unassembled WGS sequence"/>
</dbReference>
<sequence>MAIDRWRLAAFTAPAFPIAAAGLPLTVHLPPYYAGTLGLNLALVGLIFVAVRIIDLPFDLLFGQMLDRARWRWGRFRPWFVIGAVLMTAFTAFVFMARPGISPLGAFGGLLGLYIGMSLFLLTHLAWAATLTDVYHDRSRIFGWIQAATVLGLLVVLALPPLTARLLHTTAPAAGIHAMGVFLILTSALSTILVLATTPERAMPPPPSAPVHSDFARVLVNALMRRLLLADLLAGLATGVLAAMFIFVFEHRLRFDAATASALLLPYFLAGLVAAPLWMKLAYRIGKHRTAGVAGVLFCITATVIAFLPPGNVMVAIPVLALAGMPFTAFPFLMRAMLADVLDVERRDSGRDCTGLFSATLVMTTKIAHALPVGLVYPLLALIGFQAAPGAINSDAAIAGLVALFVALPLLLMAAAVWVVWRWPLDQAAHAAVVAELALSVDPVRS</sequence>
<feature type="transmembrane region" description="Helical" evidence="2">
    <location>
        <begin position="315"/>
        <end position="334"/>
    </location>
</feature>
<feature type="transmembrane region" description="Helical" evidence="2">
    <location>
        <begin position="260"/>
        <end position="279"/>
    </location>
</feature>
<dbReference type="PANTHER" id="PTHR11328">
    <property type="entry name" value="MAJOR FACILITATOR SUPERFAMILY DOMAIN-CONTAINING PROTEIN"/>
    <property type="match status" value="1"/>
</dbReference>
<evidence type="ECO:0000256" key="1">
    <source>
        <dbReference type="ARBA" id="ARBA00009617"/>
    </source>
</evidence>
<feature type="transmembrane region" description="Helical" evidence="2">
    <location>
        <begin position="79"/>
        <end position="98"/>
    </location>
</feature>
<dbReference type="InterPro" id="IPR039672">
    <property type="entry name" value="MFS_2"/>
</dbReference>
<dbReference type="EMBL" id="JBHRXP010000003">
    <property type="protein sequence ID" value="MFC3580161.1"/>
    <property type="molecule type" value="Genomic_DNA"/>
</dbReference>
<evidence type="ECO:0000313" key="3">
    <source>
        <dbReference type="EMBL" id="MFC3580161.1"/>
    </source>
</evidence>
<protein>
    <submittedName>
        <fullName evidence="3">MFS transporter</fullName>
    </submittedName>
</protein>
<feature type="transmembrane region" description="Helical" evidence="2">
    <location>
        <begin position="291"/>
        <end position="309"/>
    </location>
</feature>
<dbReference type="InterPro" id="IPR036259">
    <property type="entry name" value="MFS_trans_sf"/>
</dbReference>
<accession>A0ABV7SV11</accession>
<dbReference type="Gene3D" id="1.20.1250.20">
    <property type="entry name" value="MFS general substrate transporter like domains"/>
    <property type="match status" value="1"/>
</dbReference>
<feature type="transmembrane region" description="Helical" evidence="2">
    <location>
        <begin position="227"/>
        <end position="248"/>
    </location>
</feature>
<keyword evidence="2" id="KW-0472">Membrane</keyword>
<organism evidence="3 4">
    <name type="scientific">Sphingomonas hylomeconis</name>
    <dbReference type="NCBI Taxonomy" id="1395958"/>
    <lineage>
        <taxon>Bacteria</taxon>
        <taxon>Pseudomonadati</taxon>
        <taxon>Pseudomonadota</taxon>
        <taxon>Alphaproteobacteria</taxon>
        <taxon>Sphingomonadales</taxon>
        <taxon>Sphingomonadaceae</taxon>
        <taxon>Sphingomonas</taxon>
    </lineage>
</organism>
<comment type="caution">
    <text evidence="3">The sequence shown here is derived from an EMBL/GenBank/DDBJ whole genome shotgun (WGS) entry which is preliminary data.</text>
</comment>
<keyword evidence="4" id="KW-1185">Reference proteome</keyword>
<gene>
    <name evidence="3" type="ORF">ACFONA_08275</name>
</gene>
<feature type="transmembrane region" description="Helical" evidence="2">
    <location>
        <begin position="37"/>
        <end position="58"/>
    </location>
</feature>
<feature type="transmembrane region" description="Helical" evidence="2">
    <location>
        <begin position="397"/>
        <end position="421"/>
    </location>
</feature>
<comment type="similarity">
    <text evidence="1">Belongs to the sodium:galactoside symporter (TC 2.A.2) family.</text>
</comment>
<evidence type="ECO:0000256" key="2">
    <source>
        <dbReference type="SAM" id="Phobius"/>
    </source>
</evidence>
<reference evidence="4" key="1">
    <citation type="journal article" date="2019" name="Int. J. Syst. Evol. Microbiol.">
        <title>The Global Catalogue of Microorganisms (GCM) 10K type strain sequencing project: providing services to taxonomists for standard genome sequencing and annotation.</title>
        <authorList>
            <consortium name="The Broad Institute Genomics Platform"/>
            <consortium name="The Broad Institute Genome Sequencing Center for Infectious Disease"/>
            <person name="Wu L."/>
            <person name="Ma J."/>
        </authorList>
    </citation>
    <scope>NUCLEOTIDE SEQUENCE [LARGE SCALE GENOMIC DNA]</scope>
    <source>
        <strain evidence="4">KCTC 42739</strain>
    </source>
</reference>
<dbReference type="RefSeq" id="WP_261295381.1">
    <property type="nucleotide sequence ID" value="NZ_JANQBK010000015.1"/>
</dbReference>
<name>A0ABV7SV11_9SPHN</name>
<keyword evidence="2" id="KW-0812">Transmembrane</keyword>
<dbReference type="PANTHER" id="PTHR11328:SF24">
    <property type="entry name" value="MAJOR FACILITATOR SUPERFAMILY (MFS) PROFILE DOMAIN-CONTAINING PROTEIN"/>
    <property type="match status" value="1"/>
</dbReference>
<feature type="transmembrane region" description="Helical" evidence="2">
    <location>
        <begin position="174"/>
        <end position="196"/>
    </location>
</feature>
<proteinExistence type="inferred from homology"/>
<evidence type="ECO:0000313" key="4">
    <source>
        <dbReference type="Proteomes" id="UP001595713"/>
    </source>
</evidence>